<proteinExistence type="predicted"/>
<dbReference type="Pfam" id="PF07336">
    <property type="entry name" value="ABATE"/>
    <property type="match status" value="1"/>
</dbReference>
<comment type="caution">
    <text evidence="2">The sequence shown here is derived from an EMBL/GenBank/DDBJ whole genome shotgun (WGS) entry which is preliminary data.</text>
</comment>
<keyword evidence="3" id="KW-1185">Reference proteome</keyword>
<accession>A0ABN0Y2E4</accession>
<feature type="domain" description="Zinc finger CGNR" evidence="1">
    <location>
        <begin position="143"/>
        <end position="186"/>
    </location>
</feature>
<dbReference type="InterPro" id="IPR021005">
    <property type="entry name" value="Znf_CGNR"/>
</dbReference>
<reference evidence="2 3" key="1">
    <citation type="journal article" date="2019" name="Int. J. Syst. Evol. Microbiol.">
        <title>The Global Catalogue of Microorganisms (GCM) 10K type strain sequencing project: providing services to taxonomists for standard genome sequencing and annotation.</title>
        <authorList>
            <consortium name="The Broad Institute Genomics Platform"/>
            <consortium name="The Broad Institute Genome Sequencing Center for Infectious Disease"/>
            <person name="Wu L."/>
            <person name="Ma J."/>
        </authorList>
    </citation>
    <scope>NUCLEOTIDE SEQUENCE [LARGE SCALE GENOMIC DNA]</scope>
    <source>
        <strain evidence="2 3">JCM 4565</strain>
    </source>
</reference>
<name>A0ABN0Y2E4_9ACTN</name>
<evidence type="ECO:0000259" key="1">
    <source>
        <dbReference type="Pfam" id="PF11706"/>
    </source>
</evidence>
<dbReference type="PANTHER" id="PTHR35525">
    <property type="entry name" value="BLL6575 PROTEIN"/>
    <property type="match status" value="1"/>
</dbReference>
<dbReference type="Pfam" id="PF11706">
    <property type="entry name" value="zf-CGNR"/>
    <property type="match status" value="1"/>
</dbReference>
<protein>
    <submittedName>
        <fullName evidence="2">CGNR zinc finger domain-containing protein</fullName>
    </submittedName>
</protein>
<dbReference type="InterPro" id="IPR010852">
    <property type="entry name" value="ABATE"/>
</dbReference>
<evidence type="ECO:0000313" key="3">
    <source>
        <dbReference type="Proteomes" id="UP001500063"/>
    </source>
</evidence>
<sequence>MEWPATTRGALTPAPGGLAFVQDLLNTVAMGKPRMPDLLDDLDAAQQWLDAALASWTRAAGRPHTPVTLDGRDLEKLRAFRTDLQRAVRADGAEPAPLTTTVTLRLGPDGRIHADPHGTGWQRVASLSLVETYEAQRTDLWRRLKSCRNDRCAAAFYDRSRNNSGVWHDVHTCGNAANLRASRARRASPSA</sequence>
<dbReference type="PANTHER" id="PTHR35525:SF3">
    <property type="entry name" value="BLL6575 PROTEIN"/>
    <property type="match status" value="1"/>
</dbReference>
<dbReference type="SUPFAM" id="SSF160904">
    <property type="entry name" value="Jann2411-like"/>
    <property type="match status" value="1"/>
</dbReference>
<dbReference type="EMBL" id="BAAABW010000042">
    <property type="protein sequence ID" value="GAA0380894.1"/>
    <property type="molecule type" value="Genomic_DNA"/>
</dbReference>
<dbReference type="Gene3D" id="1.10.3300.10">
    <property type="entry name" value="Jann2411-like domain"/>
    <property type="match status" value="1"/>
</dbReference>
<evidence type="ECO:0000313" key="2">
    <source>
        <dbReference type="EMBL" id="GAA0380894.1"/>
    </source>
</evidence>
<dbReference type="RefSeq" id="WP_344124331.1">
    <property type="nucleotide sequence ID" value="NZ_BAAABW010000042.1"/>
</dbReference>
<gene>
    <name evidence="2" type="ORF">GCM10010319_69170</name>
</gene>
<dbReference type="Proteomes" id="UP001500063">
    <property type="component" value="Unassembled WGS sequence"/>
</dbReference>
<organism evidence="2 3">
    <name type="scientific">Streptomyces blastmyceticus</name>
    <dbReference type="NCBI Taxonomy" id="68180"/>
    <lineage>
        <taxon>Bacteria</taxon>
        <taxon>Bacillati</taxon>
        <taxon>Actinomycetota</taxon>
        <taxon>Actinomycetes</taxon>
        <taxon>Kitasatosporales</taxon>
        <taxon>Streptomycetaceae</taxon>
        <taxon>Streptomyces</taxon>
    </lineage>
</organism>
<dbReference type="InterPro" id="IPR023286">
    <property type="entry name" value="ABATE_dom_sf"/>
</dbReference>